<sequence precursor="true">MIPHPSRSRISPHRRVAVTFLLAIASGLSTNVSANTREIAELPEDRKVVYSRDVAPVLTKNCVACHNASSEEGGVNLETVEKMKASDVEDVLVPGDAQKSRLFLLASHAEDPVMPPEDNDVSAAALNPVELALLRRWIDSGAEIDQASGTPAPRQWQPLPSSLQTVYGSGMTPDGRLSVVGFGNQIRLFGSKSSEPIDSLERHVGNQPQPAHDDFVQDLRFDSDGRRVLSSGYRNVKLWQMAPFEPTSIPNIDRNETLAIAMNPSGRHVAALSPRGELSVAEVGMNRWRWMKGFDVPAEFQSDQPPLVHLAVGPQGDCVSIVWDKTVRVVRIDGREPETMDAAHPITSMIWLDRDRLVTGDASGKVNRWQRENDAWTSSELAVSDQPIAFLCSAARDDAPLVAIDGSGKVAQFDAAKNQFVELGKLPAVPASVALSGSNNLLWVTAESGALGTFNLSDKTFIEVAKTDPLAAAQHASDQWETQVGERLIAAHDASVKQAQSNVEAEKKSLEKIAGDITAKSTAVAEKQKTVADAKKAAETAQAKLAQARDEEEAAKKQRTELTATVKQLDASIAKLTEQLEALKKEKADAEQKLAAVPDAKKLADTTKTLSEASDKAAKELATKNSELSNEQTALQLAEETKARGQRRLKRLDEELKRRQQSLENVKAEQETKQAKAAASKTRMDQSPATDQPVALTASGTRVLTRSQTAGTWSLWTGAGDWLGQLPELPVGGRLVAAGDSGVLIQAADGQLHALQASEQIWKHQRTIGSATADSPFADRVLSVDVDPSGQWLATGGGEPSRTGELMIWNLSDGSLVRRIESPHSDTVLCVRFSPDGKTLATGGADRMIKLWDVATGTLIKSLEGHTHHVSALAWNVNQRELASGSADETVKIWNIDSGKSTRTISGLKSEITRLVYVGRDDRIGITSGDGYFRVYRTDNGGRETNAKLPGGYLYALGANRDGTQFIVGGADGVATRVDKSGKQLQELVAGE</sequence>
<dbReference type="Gene3D" id="2.130.10.10">
    <property type="entry name" value="YVTN repeat-like/Quinoprotein amine dehydrogenase"/>
    <property type="match status" value="3"/>
</dbReference>
<feature type="domain" description="Cytochrome C Planctomycete-type" evidence="6">
    <location>
        <begin position="62"/>
        <end position="118"/>
    </location>
</feature>
<protein>
    <submittedName>
        <fullName evidence="7">Chromosome partition protein Smc</fullName>
    </submittedName>
</protein>
<evidence type="ECO:0000256" key="2">
    <source>
        <dbReference type="ARBA" id="ARBA00022737"/>
    </source>
</evidence>
<dbReference type="PROSITE" id="PS00678">
    <property type="entry name" value="WD_REPEATS_1"/>
    <property type="match status" value="2"/>
</dbReference>
<dbReference type="SUPFAM" id="SSF50969">
    <property type="entry name" value="YVTN repeat-like/Quinoprotein amine dehydrogenase"/>
    <property type="match status" value="1"/>
</dbReference>
<dbReference type="PANTHER" id="PTHR19848">
    <property type="entry name" value="WD40 REPEAT PROTEIN"/>
    <property type="match status" value="1"/>
</dbReference>
<dbReference type="PROSITE" id="PS50294">
    <property type="entry name" value="WD_REPEATS_REGION"/>
    <property type="match status" value="2"/>
</dbReference>
<dbReference type="SUPFAM" id="SSF101898">
    <property type="entry name" value="NHL repeat"/>
    <property type="match status" value="1"/>
</dbReference>
<dbReference type="InterPro" id="IPR011429">
    <property type="entry name" value="Cyt_c_Planctomycete-type"/>
</dbReference>
<dbReference type="KEGG" id="snep:Enr13x_69600"/>
<evidence type="ECO:0000259" key="6">
    <source>
        <dbReference type="Pfam" id="PF07635"/>
    </source>
</evidence>
<dbReference type="SUPFAM" id="SSF50978">
    <property type="entry name" value="WD40 repeat-like"/>
    <property type="match status" value="1"/>
</dbReference>
<dbReference type="InterPro" id="IPR019775">
    <property type="entry name" value="WD40_repeat_CS"/>
</dbReference>
<dbReference type="Pfam" id="PF00400">
    <property type="entry name" value="WD40"/>
    <property type="match status" value="4"/>
</dbReference>
<dbReference type="Proteomes" id="UP000319004">
    <property type="component" value="Chromosome"/>
</dbReference>
<dbReference type="PROSITE" id="PS50082">
    <property type="entry name" value="WD_REPEATS_2"/>
    <property type="match status" value="2"/>
</dbReference>
<accession>A0A518I1U1</accession>
<feature type="repeat" description="WD" evidence="3">
    <location>
        <begin position="863"/>
        <end position="904"/>
    </location>
</feature>
<evidence type="ECO:0000313" key="8">
    <source>
        <dbReference type="Proteomes" id="UP000319004"/>
    </source>
</evidence>
<name>A0A518I1U1_9BACT</name>
<dbReference type="OrthoDB" id="223117at2"/>
<feature type="repeat" description="WD" evidence="3">
    <location>
        <begin position="821"/>
        <end position="862"/>
    </location>
</feature>
<proteinExistence type="predicted"/>
<feature type="chain" id="PRO_5021830644" evidence="5">
    <location>
        <begin position="35"/>
        <end position="992"/>
    </location>
</feature>
<keyword evidence="1 3" id="KW-0853">WD repeat</keyword>
<dbReference type="InterPro" id="IPR015943">
    <property type="entry name" value="WD40/YVTN_repeat-like_dom_sf"/>
</dbReference>
<dbReference type="InterPro" id="IPR001680">
    <property type="entry name" value="WD40_rpt"/>
</dbReference>
<dbReference type="PANTHER" id="PTHR19848:SF8">
    <property type="entry name" value="F-BOX AND WD REPEAT DOMAIN CONTAINING 7"/>
    <property type="match status" value="1"/>
</dbReference>
<evidence type="ECO:0000313" key="7">
    <source>
        <dbReference type="EMBL" id="QDV47051.1"/>
    </source>
</evidence>
<dbReference type="InterPro" id="IPR036322">
    <property type="entry name" value="WD40_repeat_dom_sf"/>
</dbReference>
<dbReference type="InterPro" id="IPR011044">
    <property type="entry name" value="Quino_amine_DH_bsu"/>
</dbReference>
<dbReference type="AlphaFoldDB" id="A0A518I1U1"/>
<dbReference type="RefSeq" id="WP_145391148.1">
    <property type="nucleotide sequence ID" value="NZ_CP037423.1"/>
</dbReference>
<evidence type="ECO:0000256" key="4">
    <source>
        <dbReference type="SAM" id="MobiDB-lite"/>
    </source>
</evidence>
<organism evidence="7 8">
    <name type="scientific">Stieleria neptunia</name>
    <dbReference type="NCBI Taxonomy" id="2527979"/>
    <lineage>
        <taxon>Bacteria</taxon>
        <taxon>Pseudomonadati</taxon>
        <taxon>Planctomycetota</taxon>
        <taxon>Planctomycetia</taxon>
        <taxon>Pirellulales</taxon>
        <taxon>Pirellulaceae</taxon>
        <taxon>Stieleria</taxon>
    </lineage>
</organism>
<keyword evidence="5" id="KW-0732">Signal</keyword>
<reference evidence="7 8" key="1">
    <citation type="submission" date="2019-03" db="EMBL/GenBank/DDBJ databases">
        <title>Deep-cultivation of Planctomycetes and their phenomic and genomic characterization uncovers novel biology.</title>
        <authorList>
            <person name="Wiegand S."/>
            <person name="Jogler M."/>
            <person name="Boedeker C."/>
            <person name="Pinto D."/>
            <person name="Vollmers J."/>
            <person name="Rivas-Marin E."/>
            <person name="Kohn T."/>
            <person name="Peeters S.H."/>
            <person name="Heuer A."/>
            <person name="Rast P."/>
            <person name="Oberbeckmann S."/>
            <person name="Bunk B."/>
            <person name="Jeske O."/>
            <person name="Meyerdierks A."/>
            <person name="Storesund J.E."/>
            <person name="Kallscheuer N."/>
            <person name="Luecker S."/>
            <person name="Lage O.M."/>
            <person name="Pohl T."/>
            <person name="Merkel B.J."/>
            <person name="Hornburger P."/>
            <person name="Mueller R.-W."/>
            <person name="Bruemmer F."/>
            <person name="Labrenz M."/>
            <person name="Spormann A.M."/>
            <person name="Op den Camp H."/>
            <person name="Overmann J."/>
            <person name="Amann R."/>
            <person name="Jetten M.S.M."/>
            <person name="Mascher T."/>
            <person name="Medema M.H."/>
            <person name="Devos D.P."/>
            <person name="Kaster A.-K."/>
            <person name="Ovreas L."/>
            <person name="Rohde M."/>
            <person name="Galperin M.Y."/>
            <person name="Jogler C."/>
        </authorList>
    </citation>
    <scope>NUCLEOTIDE SEQUENCE [LARGE SCALE GENOMIC DNA]</scope>
    <source>
        <strain evidence="7 8">Enr13</strain>
    </source>
</reference>
<feature type="region of interest" description="Disordered" evidence="4">
    <location>
        <begin position="661"/>
        <end position="693"/>
    </location>
</feature>
<keyword evidence="8" id="KW-1185">Reference proteome</keyword>
<evidence type="ECO:0000256" key="3">
    <source>
        <dbReference type="PROSITE-ProRule" id="PRU00221"/>
    </source>
</evidence>
<dbReference type="SMART" id="SM00320">
    <property type="entry name" value="WD40"/>
    <property type="match status" value="7"/>
</dbReference>
<dbReference type="Pfam" id="PF07635">
    <property type="entry name" value="PSCyt1"/>
    <property type="match status" value="1"/>
</dbReference>
<dbReference type="EMBL" id="CP037423">
    <property type="protein sequence ID" value="QDV47051.1"/>
    <property type="molecule type" value="Genomic_DNA"/>
</dbReference>
<evidence type="ECO:0000256" key="5">
    <source>
        <dbReference type="SAM" id="SignalP"/>
    </source>
</evidence>
<feature type="signal peptide" evidence="5">
    <location>
        <begin position="1"/>
        <end position="34"/>
    </location>
</feature>
<evidence type="ECO:0000256" key="1">
    <source>
        <dbReference type="ARBA" id="ARBA00022574"/>
    </source>
</evidence>
<gene>
    <name evidence="7" type="primary">smc_15</name>
    <name evidence="7" type="ORF">Enr13x_69600</name>
</gene>
<keyword evidence="2" id="KW-0677">Repeat</keyword>
<dbReference type="CDD" id="cd00200">
    <property type="entry name" value="WD40"/>
    <property type="match status" value="1"/>
</dbReference>